<evidence type="ECO:0000313" key="8">
    <source>
        <dbReference type="EMBL" id="MDQ0151866.1"/>
    </source>
</evidence>
<dbReference type="PROSITE" id="PS51935">
    <property type="entry name" value="NLPC_P60"/>
    <property type="match status" value="1"/>
</dbReference>
<evidence type="ECO:0000313" key="9">
    <source>
        <dbReference type="Proteomes" id="UP001241537"/>
    </source>
</evidence>
<dbReference type="InterPro" id="IPR036366">
    <property type="entry name" value="PGBDSf"/>
</dbReference>
<comment type="similarity">
    <text evidence="1">Belongs to the peptidase C40 family.</text>
</comment>
<keyword evidence="4" id="KW-0788">Thiol protease</keyword>
<dbReference type="SUPFAM" id="SSF47090">
    <property type="entry name" value="PGBD-like"/>
    <property type="match status" value="4"/>
</dbReference>
<dbReference type="GO" id="GO:0008234">
    <property type="term" value="F:cysteine-type peptidase activity"/>
    <property type="evidence" value="ECO:0007669"/>
    <property type="project" value="UniProtKB-KW"/>
</dbReference>
<evidence type="ECO:0000256" key="4">
    <source>
        <dbReference type="ARBA" id="ARBA00022807"/>
    </source>
</evidence>
<name>A0AAE3V8U8_9FIRM</name>
<dbReference type="InterPro" id="IPR000064">
    <property type="entry name" value="NLP_P60_dom"/>
</dbReference>
<keyword evidence="9" id="KW-1185">Reference proteome</keyword>
<reference evidence="8" key="1">
    <citation type="submission" date="2023-07" db="EMBL/GenBank/DDBJ databases">
        <title>Genomic Encyclopedia of Type Strains, Phase IV (KMG-IV): sequencing the most valuable type-strain genomes for metagenomic binning, comparative biology and taxonomic classification.</title>
        <authorList>
            <person name="Goeker M."/>
        </authorList>
    </citation>
    <scope>NUCLEOTIDE SEQUENCE</scope>
    <source>
        <strain evidence="8">DSM 19659</strain>
    </source>
</reference>
<dbReference type="InterPro" id="IPR002477">
    <property type="entry name" value="Peptidoglycan-bd-like"/>
</dbReference>
<dbReference type="InterPro" id="IPR038765">
    <property type="entry name" value="Papain-like_cys_pep_sf"/>
</dbReference>
<proteinExistence type="inferred from homology"/>
<keyword evidence="2" id="KW-0645">Protease</keyword>
<dbReference type="SUPFAM" id="SSF54001">
    <property type="entry name" value="Cysteine proteinases"/>
    <property type="match status" value="1"/>
</dbReference>
<dbReference type="Gene3D" id="1.10.101.10">
    <property type="entry name" value="PGBD-like superfamily/PGBD"/>
    <property type="match status" value="4"/>
</dbReference>
<dbReference type="GO" id="GO:0006508">
    <property type="term" value="P:proteolysis"/>
    <property type="evidence" value="ECO:0007669"/>
    <property type="project" value="UniProtKB-KW"/>
</dbReference>
<dbReference type="Pfam" id="PF00877">
    <property type="entry name" value="NLPC_P60"/>
    <property type="match status" value="1"/>
</dbReference>
<evidence type="ECO:0000256" key="2">
    <source>
        <dbReference type="ARBA" id="ARBA00022670"/>
    </source>
</evidence>
<evidence type="ECO:0000256" key="3">
    <source>
        <dbReference type="ARBA" id="ARBA00022801"/>
    </source>
</evidence>
<feature type="signal peptide" evidence="6">
    <location>
        <begin position="1"/>
        <end position="25"/>
    </location>
</feature>
<keyword evidence="3 8" id="KW-0378">Hydrolase</keyword>
<dbReference type="EMBL" id="JAUSTO010000002">
    <property type="protein sequence ID" value="MDQ0151866.1"/>
    <property type="molecule type" value="Genomic_DNA"/>
</dbReference>
<feature type="region of interest" description="Disordered" evidence="5">
    <location>
        <begin position="40"/>
        <end position="67"/>
    </location>
</feature>
<evidence type="ECO:0000259" key="7">
    <source>
        <dbReference type="PROSITE" id="PS51935"/>
    </source>
</evidence>
<keyword evidence="6" id="KW-0732">Signal</keyword>
<dbReference type="Proteomes" id="UP001241537">
    <property type="component" value="Unassembled WGS sequence"/>
</dbReference>
<dbReference type="InterPro" id="IPR036365">
    <property type="entry name" value="PGBD-like_sf"/>
</dbReference>
<feature type="compositionally biased region" description="Polar residues" evidence="5">
    <location>
        <begin position="380"/>
        <end position="393"/>
    </location>
</feature>
<dbReference type="InterPro" id="IPR051794">
    <property type="entry name" value="PG_Endopeptidase_C40"/>
</dbReference>
<sequence>MMKNNNRTVIAALLLAGSVMLVSCAKSGVAGSTAESAAAESAALTEGEGNTPESHAEEPDLSVLPAAPGGAQFPDMSIAVPTTEPAPSIIRVGTRSWIVKDLQARLMELGFMDNDEPTDYYGEVTAAAVKIYQRQNKLAQDGIVGEETLRAILDENARYYTAQQGDSGTDITELQKRLYQLGYLAGTDDITGNFEEKTLAAVQKFQQLNALEQDGKVGRKTMNLIYSDEVKPNMLAYGEKSDLVLAAQRRLRELGYLTSEPDGNFGLGTAMAIKEFQSRNDLVVDGYLGPGTRERLNSQDAQPFGLVLGDQSETVTKVQQLLNKWGYLASSLVTGYYGEATKQAVIDFQKRNGLSADGSVGAQSMAKLTGNDVRRPAPRTSGTGNNNQSAGRTGNQSSNAGNAGGGAAAPSNNASAGSDYHYTGGGSVGALLDVASSKLGSPYVWGAKGPNAFDCSGFVYWCLNQVGVGQSYMTSGGWASSGRGRRISSFSELQAGDIICVSGHVGICAGGGTVIDASSSNGHVVHRSLGSWWQRHFICGWRIF</sequence>
<gene>
    <name evidence="8" type="ORF">J2S20_000546</name>
</gene>
<evidence type="ECO:0000256" key="1">
    <source>
        <dbReference type="ARBA" id="ARBA00007074"/>
    </source>
</evidence>
<feature type="region of interest" description="Disordered" evidence="5">
    <location>
        <begin position="368"/>
        <end position="410"/>
    </location>
</feature>
<dbReference type="PANTHER" id="PTHR47359">
    <property type="entry name" value="PEPTIDOGLYCAN DL-ENDOPEPTIDASE CWLO"/>
    <property type="match status" value="1"/>
</dbReference>
<protein>
    <submittedName>
        <fullName evidence="8">Peptidoglycan hydrolase-like protein with peptidoglycan-binding domain</fullName>
    </submittedName>
</protein>
<evidence type="ECO:0000256" key="6">
    <source>
        <dbReference type="SAM" id="SignalP"/>
    </source>
</evidence>
<dbReference type="Pfam" id="PF01471">
    <property type="entry name" value="PG_binding_1"/>
    <property type="match status" value="4"/>
</dbReference>
<dbReference type="PROSITE" id="PS51257">
    <property type="entry name" value="PROKAR_LIPOPROTEIN"/>
    <property type="match status" value="1"/>
</dbReference>
<organism evidence="8 9">
    <name type="scientific">Moryella indoligenes</name>
    <dbReference type="NCBI Taxonomy" id="371674"/>
    <lineage>
        <taxon>Bacteria</taxon>
        <taxon>Bacillati</taxon>
        <taxon>Bacillota</taxon>
        <taxon>Clostridia</taxon>
        <taxon>Lachnospirales</taxon>
        <taxon>Lachnospiraceae</taxon>
        <taxon>Moryella</taxon>
    </lineage>
</organism>
<feature type="chain" id="PRO_5042210187" evidence="6">
    <location>
        <begin position="26"/>
        <end position="544"/>
    </location>
</feature>
<feature type="domain" description="NlpC/P60" evidence="7">
    <location>
        <begin position="425"/>
        <end position="544"/>
    </location>
</feature>
<comment type="caution">
    <text evidence="8">The sequence shown here is derived from an EMBL/GenBank/DDBJ whole genome shotgun (WGS) entry which is preliminary data.</text>
</comment>
<dbReference type="PANTHER" id="PTHR47359:SF3">
    <property type="entry name" value="NLP_P60 DOMAIN-CONTAINING PROTEIN-RELATED"/>
    <property type="match status" value="1"/>
</dbReference>
<evidence type="ECO:0000256" key="5">
    <source>
        <dbReference type="SAM" id="MobiDB-lite"/>
    </source>
</evidence>
<dbReference type="Gene3D" id="3.90.1720.10">
    <property type="entry name" value="endopeptidase domain like (from Nostoc punctiforme)"/>
    <property type="match status" value="1"/>
</dbReference>
<feature type="compositionally biased region" description="Low complexity" evidence="5">
    <location>
        <begin position="40"/>
        <end position="49"/>
    </location>
</feature>
<dbReference type="AlphaFoldDB" id="A0AAE3V8U8"/>
<accession>A0AAE3V8U8</accession>